<evidence type="ECO:0000256" key="6">
    <source>
        <dbReference type="SAM" id="MobiDB-lite"/>
    </source>
</evidence>
<feature type="compositionally biased region" description="Low complexity" evidence="6">
    <location>
        <begin position="301"/>
        <end position="331"/>
    </location>
</feature>
<dbReference type="InterPro" id="IPR016032">
    <property type="entry name" value="Sig_transdc_resp-reg_C-effctor"/>
</dbReference>
<dbReference type="Gene3D" id="1.10.10.10">
    <property type="entry name" value="Winged helix-like DNA-binding domain superfamily/Winged helix DNA-binding domain"/>
    <property type="match status" value="2"/>
</dbReference>
<dbReference type="GO" id="GO:0000160">
    <property type="term" value="P:phosphorelay signal transduction system"/>
    <property type="evidence" value="ECO:0007669"/>
    <property type="project" value="InterPro"/>
</dbReference>
<dbReference type="InterPro" id="IPR027417">
    <property type="entry name" value="P-loop_NTPase"/>
</dbReference>
<dbReference type="InterPro" id="IPR051677">
    <property type="entry name" value="AfsR-DnrI-RedD_regulator"/>
</dbReference>
<accession>A0A0S4QY97</accession>
<dbReference type="SUPFAM" id="SSF48452">
    <property type="entry name" value="TPR-like"/>
    <property type="match status" value="2"/>
</dbReference>
<feature type="region of interest" description="Disordered" evidence="6">
    <location>
        <begin position="469"/>
        <end position="494"/>
    </location>
</feature>
<dbReference type="InterPro" id="IPR011990">
    <property type="entry name" value="TPR-like_helical_dom_sf"/>
</dbReference>
<dbReference type="SMART" id="SM00862">
    <property type="entry name" value="Trans_reg_C"/>
    <property type="match status" value="1"/>
</dbReference>
<dbReference type="SMART" id="SM01043">
    <property type="entry name" value="BTAD"/>
    <property type="match status" value="1"/>
</dbReference>
<feature type="region of interest" description="Disordered" evidence="6">
    <location>
        <begin position="284"/>
        <end position="351"/>
    </location>
</feature>
<keyword evidence="9" id="KW-1185">Reference proteome</keyword>
<dbReference type="InterPro" id="IPR036388">
    <property type="entry name" value="WH-like_DNA-bd_sf"/>
</dbReference>
<sequence length="1297" mass="136626">MRGGPGRVGPDAGDRGGDAALPAATEGHGEVAEAAAITVLGDLTASRGGVELDLGGRRQRAVLGLLVVARGDAIAADRLIHLLWADHPPSGPSGALQSYVSHLRRALEPERTARSRASIIIRSGSGYALRVAPDAVDAWRFEELVRRAAAEVDPDARVAVLTAALGLWRGPAFGEYQDEPWAQPEAARLAELREVAREQLIEGRLGRGETAVVVPEIEALVAEQPLREERWRLFVLALYRSRRQGDALSALRRAREVLAAELGIDPGPALRALEAEVLRQSPALEAPAPSPSSPVPPPPISATTTTTASALAPIPAPAIATAPTPSTAAAPAPAPGPGWAPLPARPGGWSAPVPAGDDLVDRDREVAELAACVADAAEGQARLVVIEGPAGIGKSRLLVEARRPAVAGGFRVLTARGSQLEREFAFGAVRQLFEAEVTAATPDHEVLTGPAAQAATVFDLGQTGDMPNLWGGRVGHDTRDGRDGGRPGDAPAVPRGDGSLAVLHGLYWLTMRLAAQAPIMLAVDDLQWCDSASLRFLAYLVRRTEGMPVLIVATVRTGERGEDEALLAEVTHDPATVWIRPAPLGRHAVADLVRARLGTDAQDGFVAACHDATAGNPLYLRQLLRALLVEGVRPDSAHAGTVTTIGSRAVSSLVLMRLARMPRESITVARWIAVLGGGAVLPTVAALAGLSDAATAAAVGALARAEVLRDDYPLGFVHPLVADAVYRDLPPGERQLHHDSAARVLYQSGAAPEQIAAHLLQVPHRGDPWVVDVLRRAAARASERGAPDAAASYLARALREQPEPRLRAQVLPELAHAAVLSDGVAAVTHLAQAYAELEAGPLRAEMAQMLTRALTFAGTPGEATRFGYEVADELPAELDDERQGLLGLARIGGYMHDVEAAVWRRQPEPAVSGGGPGARMLASALSWELAIDGTDRARAIELARFAVDGGVLTRADVGLLCVVAGVTLHLADEDTDAVWAESLAYAHQHGSVFGALGANLWRAYCTWGLGDLREAYQLFRIASDQSASWGLAFGAGYANGYAVGVLIDMGDLAAAQSLADQVRDTPRPADADRVFAEMHAGLHIAHGRFEKALIALDDSRALMVSARNPAWRPWRALRAQALSGLGRHAAAVELLGEELAAARAWGAPSAVGRTLRLLGELRLVAGDVDGGVDDLREAATLLAPTRSRLEYARALYALAGVSSAAEATVLLGQAADLAWRCGATGLYERIRDRLAVAGAPLARRPTAELTRTERDIVTRQAAGADEREIAEALFVTPQTIHRILASARERRAAHSGG</sequence>
<evidence type="ECO:0000256" key="5">
    <source>
        <dbReference type="PROSITE-ProRule" id="PRU01091"/>
    </source>
</evidence>
<comment type="similarity">
    <text evidence="1">Belongs to the AfsR/DnrI/RedD regulatory family.</text>
</comment>
<protein>
    <submittedName>
        <fullName evidence="8">Transcriptional regulatory protein, C terminal</fullName>
    </submittedName>
</protein>
<dbReference type="GO" id="GO:0003677">
    <property type="term" value="F:DNA binding"/>
    <property type="evidence" value="ECO:0007669"/>
    <property type="project" value="UniProtKB-UniRule"/>
</dbReference>
<dbReference type="InterPro" id="IPR001867">
    <property type="entry name" value="OmpR/PhoB-type_DNA-bd"/>
</dbReference>
<keyword evidence="4" id="KW-0804">Transcription</keyword>
<dbReference type="PROSITE" id="PS51755">
    <property type="entry name" value="OMPR_PHOB"/>
    <property type="match status" value="1"/>
</dbReference>
<proteinExistence type="inferred from homology"/>
<feature type="compositionally biased region" description="Pro residues" evidence="6">
    <location>
        <begin position="288"/>
        <end position="300"/>
    </location>
</feature>
<reference evidence="9" key="1">
    <citation type="submission" date="2015-11" db="EMBL/GenBank/DDBJ databases">
        <authorList>
            <person name="Varghese N."/>
        </authorList>
    </citation>
    <scope>NUCLEOTIDE SEQUENCE [LARGE SCALE GENOMIC DNA]</scope>
    <source>
        <strain evidence="9">DSM 45899</strain>
    </source>
</reference>
<evidence type="ECO:0000256" key="4">
    <source>
        <dbReference type="ARBA" id="ARBA00023163"/>
    </source>
</evidence>
<feature type="region of interest" description="Disordered" evidence="6">
    <location>
        <begin position="1"/>
        <end position="27"/>
    </location>
</feature>
<dbReference type="Proteomes" id="UP000198802">
    <property type="component" value="Unassembled WGS sequence"/>
</dbReference>
<evidence type="ECO:0000256" key="1">
    <source>
        <dbReference type="ARBA" id="ARBA00005820"/>
    </source>
</evidence>
<dbReference type="InterPro" id="IPR005158">
    <property type="entry name" value="BTAD"/>
</dbReference>
<dbReference type="PANTHER" id="PTHR35807:SF1">
    <property type="entry name" value="TRANSCRIPTIONAL REGULATOR REDD"/>
    <property type="match status" value="1"/>
</dbReference>
<keyword evidence="2" id="KW-0805">Transcription regulation</keyword>
<feature type="domain" description="OmpR/PhoB-type" evidence="7">
    <location>
        <begin position="26"/>
        <end position="131"/>
    </location>
</feature>
<evidence type="ECO:0000259" key="7">
    <source>
        <dbReference type="PROSITE" id="PS51755"/>
    </source>
</evidence>
<dbReference type="Gene3D" id="1.25.40.10">
    <property type="entry name" value="Tetratricopeptide repeat domain"/>
    <property type="match status" value="1"/>
</dbReference>
<name>A0A0S4QY97_9ACTN</name>
<gene>
    <name evidence="8" type="ORF">Ga0074812_14128</name>
</gene>
<evidence type="ECO:0000313" key="9">
    <source>
        <dbReference type="Proteomes" id="UP000198802"/>
    </source>
</evidence>
<evidence type="ECO:0000256" key="3">
    <source>
        <dbReference type="ARBA" id="ARBA00023125"/>
    </source>
</evidence>
<keyword evidence="3 5" id="KW-0238">DNA-binding</keyword>
<feature type="compositionally biased region" description="Basic and acidic residues" evidence="6">
    <location>
        <begin position="474"/>
        <end position="486"/>
    </location>
</feature>
<dbReference type="Pfam" id="PF03704">
    <property type="entry name" value="BTAD"/>
    <property type="match status" value="1"/>
</dbReference>
<dbReference type="SUPFAM" id="SSF52540">
    <property type="entry name" value="P-loop containing nucleoside triphosphate hydrolases"/>
    <property type="match status" value="1"/>
</dbReference>
<dbReference type="Pfam" id="PF13191">
    <property type="entry name" value="AAA_16"/>
    <property type="match status" value="1"/>
</dbReference>
<organism evidence="8 9">
    <name type="scientific">Parafrankia irregularis</name>
    <dbReference type="NCBI Taxonomy" id="795642"/>
    <lineage>
        <taxon>Bacteria</taxon>
        <taxon>Bacillati</taxon>
        <taxon>Actinomycetota</taxon>
        <taxon>Actinomycetes</taxon>
        <taxon>Frankiales</taxon>
        <taxon>Frankiaceae</taxon>
        <taxon>Parafrankia</taxon>
    </lineage>
</organism>
<dbReference type="InterPro" id="IPR041664">
    <property type="entry name" value="AAA_16"/>
</dbReference>
<feature type="DNA-binding region" description="OmpR/PhoB-type" evidence="5">
    <location>
        <begin position="26"/>
        <end position="131"/>
    </location>
</feature>
<dbReference type="Pfam" id="PF00486">
    <property type="entry name" value="Trans_reg_C"/>
    <property type="match status" value="1"/>
</dbReference>
<dbReference type="SUPFAM" id="SSF46894">
    <property type="entry name" value="C-terminal effector domain of the bipartite response regulators"/>
    <property type="match status" value="2"/>
</dbReference>
<dbReference type="GO" id="GO:0006355">
    <property type="term" value="P:regulation of DNA-templated transcription"/>
    <property type="evidence" value="ECO:0007669"/>
    <property type="project" value="InterPro"/>
</dbReference>
<dbReference type="EMBL" id="FAOZ01000041">
    <property type="protein sequence ID" value="CUU60509.1"/>
    <property type="molecule type" value="Genomic_DNA"/>
</dbReference>
<feature type="compositionally biased region" description="Pro residues" evidence="6">
    <location>
        <begin position="332"/>
        <end position="344"/>
    </location>
</feature>
<evidence type="ECO:0000256" key="2">
    <source>
        <dbReference type="ARBA" id="ARBA00023015"/>
    </source>
</evidence>
<dbReference type="CDD" id="cd15831">
    <property type="entry name" value="BTAD"/>
    <property type="match status" value="1"/>
</dbReference>
<evidence type="ECO:0000313" key="8">
    <source>
        <dbReference type="EMBL" id="CUU60509.1"/>
    </source>
</evidence>
<dbReference type="RefSeq" id="WP_091285546.1">
    <property type="nucleotide sequence ID" value="NZ_FAOZ01000041.1"/>
</dbReference>
<dbReference type="PANTHER" id="PTHR35807">
    <property type="entry name" value="TRANSCRIPTIONAL REGULATOR REDD-RELATED"/>
    <property type="match status" value="1"/>
</dbReference>